<dbReference type="Proteomes" id="UP000076722">
    <property type="component" value="Unassembled WGS sequence"/>
</dbReference>
<proteinExistence type="predicted"/>
<dbReference type="EMBL" id="KV419415">
    <property type="protein sequence ID" value="KZS91401.1"/>
    <property type="molecule type" value="Genomic_DNA"/>
</dbReference>
<evidence type="ECO:0000313" key="2">
    <source>
        <dbReference type="EMBL" id="KZS91401.1"/>
    </source>
</evidence>
<dbReference type="AlphaFoldDB" id="A0A164SEJ3"/>
<name>A0A164SEJ3_9AGAM</name>
<accession>A0A164SEJ3</accession>
<evidence type="ECO:0000313" key="3">
    <source>
        <dbReference type="Proteomes" id="UP000076722"/>
    </source>
</evidence>
<keyword evidence="3" id="KW-1185">Reference proteome</keyword>
<sequence length="353" mass="39786">MDYRLNQGASMDDGRTEPWTDDVNLGEEPGDDPRTAPDQADATLSLLLRRQHNLDIPFGRLPDDVLRDISSQYVDLWRGMQHQNKSFGWRNILGVYSRLRSVVIDTPALWTTIALDWRTELIELFHARAKGSKLHVRTDRFVKPTEHERQSAADFLSQNIERISSLVISWDPGFGSGAVKGIRNLFDEGLGRQPFPVLEHAMLMHEFDDVMSPRGPTIIIHAPLLESLVLVAVIPDPTTLSSFPNLTNIDIQEVTTVADELIPLFAACPALEFCSIETVDLDHEFNYQLDVNRWAGSLPQITSLDLPSLKFLSISVFAWGELVKILQLLNHCPLATINFQTTYTTDFASVLLR</sequence>
<evidence type="ECO:0008006" key="4">
    <source>
        <dbReference type="Google" id="ProtNLM"/>
    </source>
</evidence>
<dbReference type="OrthoDB" id="3365698at2759"/>
<dbReference type="SUPFAM" id="SSF52047">
    <property type="entry name" value="RNI-like"/>
    <property type="match status" value="1"/>
</dbReference>
<gene>
    <name evidence="2" type="ORF">SISNIDRAFT_487387</name>
</gene>
<organism evidence="2 3">
    <name type="scientific">Sistotremastrum niveocremeum HHB9708</name>
    <dbReference type="NCBI Taxonomy" id="1314777"/>
    <lineage>
        <taxon>Eukaryota</taxon>
        <taxon>Fungi</taxon>
        <taxon>Dikarya</taxon>
        <taxon>Basidiomycota</taxon>
        <taxon>Agaricomycotina</taxon>
        <taxon>Agaricomycetes</taxon>
        <taxon>Sistotremastrales</taxon>
        <taxon>Sistotremastraceae</taxon>
        <taxon>Sertulicium</taxon>
        <taxon>Sertulicium niveocremeum</taxon>
    </lineage>
</organism>
<protein>
    <recommendedName>
        <fullName evidence="4">F-box domain-containing protein</fullName>
    </recommendedName>
</protein>
<reference evidence="2 3" key="1">
    <citation type="journal article" date="2016" name="Mol. Biol. Evol.">
        <title>Comparative Genomics of Early-Diverging Mushroom-Forming Fungi Provides Insights into the Origins of Lignocellulose Decay Capabilities.</title>
        <authorList>
            <person name="Nagy L.G."/>
            <person name="Riley R."/>
            <person name="Tritt A."/>
            <person name="Adam C."/>
            <person name="Daum C."/>
            <person name="Floudas D."/>
            <person name="Sun H."/>
            <person name="Yadav J.S."/>
            <person name="Pangilinan J."/>
            <person name="Larsson K.H."/>
            <person name="Matsuura K."/>
            <person name="Barry K."/>
            <person name="Labutti K."/>
            <person name="Kuo R."/>
            <person name="Ohm R.A."/>
            <person name="Bhattacharya S.S."/>
            <person name="Shirouzu T."/>
            <person name="Yoshinaga Y."/>
            <person name="Martin F.M."/>
            <person name="Grigoriev I.V."/>
            <person name="Hibbett D.S."/>
        </authorList>
    </citation>
    <scope>NUCLEOTIDE SEQUENCE [LARGE SCALE GENOMIC DNA]</scope>
    <source>
        <strain evidence="2 3">HHB9708</strain>
    </source>
</reference>
<feature type="region of interest" description="Disordered" evidence="1">
    <location>
        <begin position="1"/>
        <end position="38"/>
    </location>
</feature>
<evidence type="ECO:0000256" key="1">
    <source>
        <dbReference type="SAM" id="MobiDB-lite"/>
    </source>
</evidence>